<dbReference type="AlphaFoldDB" id="A0A5N5WUS3"/>
<sequence length="825" mass="91358">MSVPSRLSYVKRNLERSLKPGQPGIDLDEIYSALGQVHLFDNTMVKDYKIFSRPDSRLRGIPFKTKPIHLRALPDSQRYKYQHATRGILNYQLSTYSIGLGNKTINYTTLTAANTKEKLGKAIYVADTIHSHIHAEIKRSDNTIAFVQSALFKLRATKKPSPKLAQKTEGVEQRRPSPPIRLQQNLPPAAQAFLKAVSADKEDGLGKQRDSLKDMATVIGPIMDNFDEVLQAVSRPAFRPAQYVPVLGLKDSNQVMYLSVQANTSSPSGISEVWKSFGALPDNQCAIDPSQAHFFPYKGSIYVAVGKSVWRKVARTEGDPILKEAVDEFSKMYVNEWSKVGGSVLPATDLQRVIPFAKLTSNGDIMRFGLLILERSGTIKVLAKDDIYPDNTWETLSYSGSGQSPKWIRIAYRNERIIPLDNERNTWELTVNFDQGTYRAANRTSIEKVSEFTATDRGLVVLREDGGMGTSGPTEWHYTARAGLTGSDAKSKCADSCAKVLTFSRAYVVHIKRVAKAQQEYDAAGDDIEKQNIALTSAEEQIENAIIRSGLLNEVLGDNKEEVNAMARQLGLVRDDLVNQLQILQDRLLGLQRTLKAQQEAMSELKAAFWGAVAGAFGLALGVIGLFMGANPTILKAAGTLFVTSVVAAISLGKQIAELAGAMAETEAEIRVTDQAITELKSFWGRLEDTAEVESLSQYVLAQTARERFKDPSSIEAAQEVTKEIRDAADEYLNVLARQGMEIPATAVSTTFASLQQTGPTDLRRLDIPQLDALWHHEVDKGIQLLIGDDHPGYICQLRNAHAIWGMEMIQWDFSFNSKSFGIYF</sequence>
<dbReference type="Proteomes" id="UP000326565">
    <property type="component" value="Unassembled WGS sequence"/>
</dbReference>
<protein>
    <submittedName>
        <fullName evidence="4">Uncharacterized protein</fullName>
    </submittedName>
</protein>
<feature type="coiled-coil region" evidence="1">
    <location>
        <begin position="574"/>
        <end position="608"/>
    </location>
</feature>
<proteinExistence type="predicted"/>
<organism evidence="4 5">
    <name type="scientific">Aspergillus leporis</name>
    <dbReference type="NCBI Taxonomy" id="41062"/>
    <lineage>
        <taxon>Eukaryota</taxon>
        <taxon>Fungi</taxon>
        <taxon>Dikarya</taxon>
        <taxon>Ascomycota</taxon>
        <taxon>Pezizomycotina</taxon>
        <taxon>Eurotiomycetes</taxon>
        <taxon>Eurotiomycetidae</taxon>
        <taxon>Eurotiales</taxon>
        <taxon>Aspergillaceae</taxon>
        <taxon>Aspergillus</taxon>
        <taxon>Aspergillus subgen. Circumdati</taxon>
    </lineage>
</organism>
<evidence type="ECO:0000256" key="1">
    <source>
        <dbReference type="SAM" id="Coils"/>
    </source>
</evidence>
<feature type="transmembrane region" description="Helical" evidence="3">
    <location>
        <begin position="607"/>
        <end position="628"/>
    </location>
</feature>
<feature type="region of interest" description="Disordered" evidence="2">
    <location>
        <begin position="159"/>
        <end position="182"/>
    </location>
</feature>
<keyword evidence="5" id="KW-1185">Reference proteome</keyword>
<evidence type="ECO:0000313" key="5">
    <source>
        <dbReference type="Proteomes" id="UP000326565"/>
    </source>
</evidence>
<accession>A0A5N5WUS3</accession>
<keyword evidence="3" id="KW-0472">Membrane</keyword>
<dbReference type="EMBL" id="ML732286">
    <property type="protein sequence ID" value="KAB8070964.1"/>
    <property type="molecule type" value="Genomic_DNA"/>
</dbReference>
<evidence type="ECO:0000256" key="3">
    <source>
        <dbReference type="SAM" id="Phobius"/>
    </source>
</evidence>
<gene>
    <name evidence="4" type="ORF">BDV29DRAFT_159952</name>
</gene>
<evidence type="ECO:0000313" key="4">
    <source>
        <dbReference type="EMBL" id="KAB8070964.1"/>
    </source>
</evidence>
<feature type="coiled-coil region" evidence="1">
    <location>
        <begin position="514"/>
        <end position="548"/>
    </location>
</feature>
<feature type="transmembrane region" description="Helical" evidence="3">
    <location>
        <begin position="634"/>
        <end position="653"/>
    </location>
</feature>
<dbReference type="OrthoDB" id="4525800at2759"/>
<keyword evidence="3" id="KW-0812">Transmembrane</keyword>
<keyword evidence="1" id="KW-0175">Coiled coil</keyword>
<reference evidence="4 5" key="1">
    <citation type="submission" date="2019-04" db="EMBL/GenBank/DDBJ databases">
        <title>Friends and foes A comparative genomics study of 23 Aspergillus species from section Flavi.</title>
        <authorList>
            <consortium name="DOE Joint Genome Institute"/>
            <person name="Kjaerbolling I."/>
            <person name="Vesth T."/>
            <person name="Frisvad J.C."/>
            <person name="Nybo J.L."/>
            <person name="Theobald S."/>
            <person name="Kildgaard S."/>
            <person name="Isbrandt T."/>
            <person name="Kuo A."/>
            <person name="Sato A."/>
            <person name="Lyhne E.K."/>
            <person name="Kogle M.E."/>
            <person name="Wiebenga A."/>
            <person name="Kun R.S."/>
            <person name="Lubbers R.J."/>
            <person name="Makela M.R."/>
            <person name="Barry K."/>
            <person name="Chovatia M."/>
            <person name="Clum A."/>
            <person name="Daum C."/>
            <person name="Haridas S."/>
            <person name="He G."/>
            <person name="LaButti K."/>
            <person name="Lipzen A."/>
            <person name="Mondo S."/>
            <person name="Riley R."/>
            <person name="Salamov A."/>
            <person name="Simmons B.A."/>
            <person name="Magnuson J.K."/>
            <person name="Henrissat B."/>
            <person name="Mortensen U.H."/>
            <person name="Larsen T.O."/>
            <person name="Devries R.P."/>
            <person name="Grigoriev I.V."/>
            <person name="Machida M."/>
            <person name="Baker S.E."/>
            <person name="Andersen M.R."/>
        </authorList>
    </citation>
    <scope>NUCLEOTIDE SEQUENCE [LARGE SCALE GENOMIC DNA]</scope>
    <source>
        <strain evidence="4 5">CBS 151.66</strain>
    </source>
</reference>
<keyword evidence="3" id="KW-1133">Transmembrane helix</keyword>
<evidence type="ECO:0000256" key="2">
    <source>
        <dbReference type="SAM" id="MobiDB-lite"/>
    </source>
</evidence>
<name>A0A5N5WUS3_9EURO</name>